<evidence type="ECO:0000313" key="9">
    <source>
        <dbReference type="Proteomes" id="UP000197138"/>
    </source>
</evidence>
<keyword evidence="3" id="KW-0862">Zinc</keyword>
<dbReference type="PROSITE" id="PS50135">
    <property type="entry name" value="ZF_ZZ_2"/>
    <property type="match status" value="1"/>
</dbReference>
<dbReference type="Gene3D" id="3.30.60.90">
    <property type="match status" value="1"/>
</dbReference>
<evidence type="ECO:0000259" key="7">
    <source>
        <dbReference type="PROSITE" id="PS50135"/>
    </source>
</evidence>
<dbReference type="PROSITE" id="PS00518">
    <property type="entry name" value="ZF_RING_1"/>
    <property type="match status" value="1"/>
</dbReference>
<dbReference type="PANTHER" id="PTHR15898">
    <property type="entry name" value="BIFUNCTIONAL APOPTOSIS REGULATOR"/>
    <property type="match status" value="1"/>
</dbReference>
<accession>A0A218XDV5</accession>
<evidence type="ECO:0000256" key="5">
    <source>
        <dbReference type="SAM" id="MobiDB-lite"/>
    </source>
</evidence>
<dbReference type="InterPro" id="IPR017907">
    <property type="entry name" value="Znf_RING_CS"/>
</dbReference>
<evidence type="ECO:0000256" key="3">
    <source>
        <dbReference type="ARBA" id="ARBA00022833"/>
    </source>
</evidence>
<dbReference type="SUPFAM" id="SSF57850">
    <property type="entry name" value="RING/U-box"/>
    <property type="match status" value="3"/>
</dbReference>
<dbReference type="InterPro" id="IPR000433">
    <property type="entry name" value="Znf_ZZ"/>
</dbReference>
<dbReference type="Gene3D" id="3.30.40.10">
    <property type="entry name" value="Zinc/RING finger domain, C3HC4 (zinc finger)"/>
    <property type="match status" value="2"/>
</dbReference>
<dbReference type="AlphaFoldDB" id="A0A218XDV5"/>
<proteinExistence type="predicted"/>
<evidence type="ECO:0000259" key="6">
    <source>
        <dbReference type="PROSITE" id="PS50089"/>
    </source>
</evidence>
<dbReference type="PROSITE" id="PS50089">
    <property type="entry name" value="ZF_RING_2"/>
    <property type="match status" value="2"/>
</dbReference>
<protein>
    <recommendedName>
        <fullName evidence="10">E3 ubiquitin-protein ligase PRT1</fullName>
    </recommendedName>
</protein>
<dbReference type="PANTHER" id="PTHR15898:SF13">
    <property type="entry name" value="BIFUNCTIONAL APOPTOSIS REGULATOR"/>
    <property type="match status" value="1"/>
</dbReference>
<dbReference type="FunFam" id="3.30.40.10:FF:000489">
    <property type="entry name" value="E3 ubiquitin-protein ligase PRT1"/>
    <property type="match status" value="1"/>
</dbReference>
<evidence type="ECO:0008006" key="10">
    <source>
        <dbReference type="Google" id="ProtNLM"/>
    </source>
</evidence>
<evidence type="ECO:0000256" key="4">
    <source>
        <dbReference type="PROSITE-ProRule" id="PRU00228"/>
    </source>
</evidence>
<keyword evidence="2 4" id="KW-0863">Zinc-finger</keyword>
<dbReference type="FunFam" id="3.30.60.90:FF:000014">
    <property type="entry name" value="E3 ubiquitin-protein ligase PRT1"/>
    <property type="match status" value="1"/>
</dbReference>
<dbReference type="Pfam" id="PF13445">
    <property type="entry name" value="zf-RING_UBOX"/>
    <property type="match status" value="1"/>
</dbReference>
<dbReference type="InterPro" id="IPR013083">
    <property type="entry name" value="Znf_RING/FYVE/PHD"/>
</dbReference>
<reference evidence="9" key="1">
    <citation type="journal article" date="2017" name="Plant J.">
        <title>The pomegranate (Punica granatum L.) genome and the genomics of punicalagin biosynthesis.</title>
        <authorList>
            <person name="Qin G."/>
            <person name="Xu C."/>
            <person name="Ming R."/>
            <person name="Tang H."/>
            <person name="Guyot R."/>
            <person name="Kramer E.M."/>
            <person name="Hu Y."/>
            <person name="Yi X."/>
            <person name="Qi Y."/>
            <person name="Xu X."/>
            <person name="Gao Z."/>
            <person name="Pan H."/>
            <person name="Jian J."/>
            <person name="Tian Y."/>
            <person name="Yue Z."/>
            <person name="Xu Y."/>
        </authorList>
    </citation>
    <scope>NUCLEOTIDE SEQUENCE [LARGE SCALE GENOMIC DNA]</scope>
    <source>
        <strain evidence="9">cv. Dabenzi</strain>
    </source>
</reference>
<dbReference type="InterPro" id="IPR043145">
    <property type="entry name" value="Znf_ZZ_sf"/>
</dbReference>
<name>A0A218XDV5_PUNGR</name>
<dbReference type="SMART" id="SM00184">
    <property type="entry name" value="RING"/>
    <property type="match status" value="2"/>
</dbReference>
<dbReference type="SMART" id="SM00291">
    <property type="entry name" value="ZnF_ZZ"/>
    <property type="match status" value="1"/>
</dbReference>
<evidence type="ECO:0000256" key="2">
    <source>
        <dbReference type="ARBA" id="ARBA00022771"/>
    </source>
</evidence>
<feature type="domain" description="RING-type" evidence="6">
    <location>
        <begin position="178"/>
        <end position="216"/>
    </location>
</feature>
<dbReference type="Proteomes" id="UP000197138">
    <property type="component" value="Unassembled WGS sequence"/>
</dbReference>
<comment type="caution">
    <text evidence="8">The sequence shown here is derived from an EMBL/GenBank/DDBJ whole genome shotgun (WGS) entry which is preliminary data.</text>
</comment>
<dbReference type="GO" id="GO:0008270">
    <property type="term" value="F:zinc ion binding"/>
    <property type="evidence" value="ECO:0007669"/>
    <property type="project" value="UniProtKB-KW"/>
</dbReference>
<gene>
    <name evidence="8" type="ORF">CDL15_Pgr005286</name>
</gene>
<dbReference type="GO" id="GO:0043161">
    <property type="term" value="P:proteasome-mediated ubiquitin-dependent protein catabolic process"/>
    <property type="evidence" value="ECO:0007669"/>
    <property type="project" value="TreeGrafter"/>
</dbReference>
<evidence type="ECO:0000313" key="8">
    <source>
        <dbReference type="EMBL" id="OWM82886.1"/>
    </source>
</evidence>
<evidence type="ECO:0000256" key="1">
    <source>
        <dbReference type="ARBA" id="ARBA00022723"/>
    </source>
</evidence>
<dbReference type="EMBL" id="MTKT01001941">
    <property type="protein sequence ID" value="OWM82886.1"/>
    <property type="molecule type" value="Genomic_DNA"/>
</dbReference>
<dbReference type="InterPro" id="IPR001841">
    <property type="entry name" value="Znf_RING"/>
</dbReference>
<sequence length="412" mass="46606">MEETEKPVEMEVEVQDAESEDIADSFLCCVCLELLYKPVVLSCGHISCFWCVHKSMSWAHESHCPICRHPYIHFPSICKMLHCLLIKMYPDAYKMREIQILEEEKSTRTFSPQFDALVCHGTEEAKVDGSSQSCTTSTQCGSSLQAVSSRDVAIQEENAPQVKLNENSKQISRSDVLCESCKQLLFRPIVLNCGHVYCESCLIVPADEKLKCQVCQSLHPGELPNVCLELNHFLEEQFPEEYAMKRCAAQLREKTLHSESSKAYVHGTHKDEDRKSLWSGKVHIGVGCDYCGMVPIIGDRYRCLDCIEKIGFDLCGDCYNSRSKLPGRFNQQHKPEHIFQLMRPNPEHNFMWRLRTSILSFSPDARNETAPNASSPGPIPPTEVPEGSELELSLPFQFEADADEDSSETEAI</sequence>
<dbReference type="Pfam" id="PF00569">
    <property type="entry name" value="ZZ"/>
    <property type="match status" value="1"/>
</dbReference>
<dbReference type="Pfam" id="PF13920">
    <property type="entry name" value="zf-C3HC4_3"/>
    <property type="match status" value="1"/>
</dbReference>
<dbReference type="InterPro" id="IPR027370">
    <property type="entry name" value="Znf-RING_euk"/>
</dbReference>
<feature type="region of interest" description="Disordered" evidence="5">
    <location>
        <begin position="364"/>
        <end position="412"/>
    </location>
</feature>
<dbReference type="GO" id="GO:0061630">
    <property type="term" value="F:ubiquitin protein ligase activity"/>
    <property type="evidence" value="ECO:0007669"/>
    <property type="project" value="TreeGrafter"/>
</dbReference>
<feature type="domain" description="ZZ-type" evidence="7">
    <location>
        <begin position="283"/>
        <end position="347"/>
    </location>
</feature>
<organism evidence="8 9">
    <name type="scientific">Punica granatum</name>
    <name type="common">Pomegranate</name>
    <dbReference type="NCBI Taxonomy" id="22663"/>
    <lineage>
        <taxon>Eukaryota</taxon>
        <taxon>Viridiplantae</taxon>
        <taxon>Streptophyta</taxon>
        <taxon>Embryophyta</taxon>
        <taxon>Tracheophyta</taxon>
        <taxon>Spermatophyta</taxon>
        <taxon>Magnoliopsida</taxon>
        <taxon>eudicotyledons</taxon>
        <taxon>Gunneridae</taxon>
        <taxon>Pentapetalae</taxon>
        <taxon>rosids</taxon>
        <taxon>malvids</taxon>
        <taxon>Myrtales</taxon>
        <taxon>Lythraceae</taxon>
        <taxon>Punica</taxon>
    </lineage>
</organism>
<keyword evidence="1" id="KW-0479">Metal-binding</keyword>
<dbReference type="CDD" id="cd02338">
    <property type="entry name" value="ZZ_PCMF_like"/>
    <property type="match status" value="1"/>
</dbReference>
<feature type="compositionally biased region" description="Acidic residues" evidence="5">
    <location>
        <begin position="400"/>
        <end position="412"/>
    </location>
</feature>
<feature type="domain" description="RING-type" evidence="6">
    <location>
        <begin position="28"/>
        <end position="68"/>
    </location>
</feature>